<name>A0ABS4HYA1_9BACL</name>
<keyword evidence="3" id="KW-1185">Reference proteome</keyword>
<accession>A0ABS4HYA1</accession>
<gene>
    <name evidence="2" type="ORF">J2Z65_002848</name>
</gene>
<evidence type="ECO:0000313" key="2">
    <source>
        <dbReference type="EMBL" id="MBP1963629.1"/>
    </source>
</evidence>
<dbReference type="Proteomes" id="UP001519344">
    <property type="component" value="Unassembled WGS sequence"/>
</dbReference>
<comment type="caution">
    <text evidence="2">The sequence shown here is derived from an EMBL/GenBank/DDBJ whole genome shotgun (WGS) entry which is preliminary data.</text>
</comment>
<proteinExistence type="predicted"/>
<evidence type="ECO:0000256" key="1">
    <source>
        <dbReference type="SAM" id="MobiDB-lite"/>
    </source>
</evidence>
<reference evidence="2 3" key="1">
    <citation type="submission" date="2021-03" db="EMBL/GenBank/DDBJ databases">
        <title>Genomic Encyclopedia of Type Strains, Phase IV (KMG-IV): sequencing the most valuable type-strain genomes for metagenomic binning, comparative biology and taxonomic classification.</title>
        <authorList>
            <person name="Goeker M."/>
        </authorList>
    </citation>
    <scope>NUCLEOTIDE SEQUENCE [LARGE SCALE GENOMIC DNA]</scope>
    <source>
        <strain evidence="2 3">DSM 24950</strain>
    </source>
</reference>
<organism evidence="2 3">
    <name type="scientific">Paenibacillus aceris</name>
    <dbReference type="NCBI Taxonomy" id="869555"/>
    <lineage>
        <taxon>Bacteria</taxon>
        <taxon>Bacillati</taxon>
        <taxon>Bacillota</taxon>
        <taxon>Bacilli</taxon>
        <taxon>Bacillales</taxon>
        <taxon>Paenibacillaceae</taxon>
        <taxon>Paenibacillus</taxon>
    </lineage>
</organism>
<evidence type="ECO:0000313" key="3">
    <source>
        <dbReference type="Proteomes" id="UP001519344"/>
    </source>
</evidence>
<protein>
    <submittedName>
        <fullName evidence="2">Uncharacterized protein</fullName>
    </submittedName>
</protein>
<dbReference type="EMBL" id="JAGGKV010000006">
    <property type="protein sequence ID" value="MBP1963629.1"/>
    <property type="molecule type" value="Genomic_DNA"/>
</dbReference>
<feature type="region of interest" description="Disordered" evidence="1">
    <location>
        <begin position="35"/>
        <end position="55"/>
    </location>
</feature>
<sequence>MFGISVCSMTMYPALCRGSKKQNKKGMDMGWQSESVRLDPNNHFPPHARTRQGPSRRLGFSCVFPDMQKKKEQVEYRIRLFI</sequence>